<gene>
    <name evidence="1" type="ORF">Pyn_18097</name>
</gene>
<evidence type="ECO:0000313" key="2">
    <source>
        <dbReference type="Proteomes" id="UP000250321"/>
    </source>
</evidence>
<dbReference type="Proteomes" id="UP000250321">
    <property type="component" value="Unassembled WGS sequence"/>
</dbReference>
<accession>A0A314XVH4</accession>
<comment type="caution">
    <text evidence="1">The sequence shown here is derived from an EMBL/GenBank/DDBJ whole genome shotgun (WGS) entry which is preliminary data.</text>
</comment>
<reference evidence="1 2" key="1">
    <citation type="submission" date="2018-02" db="EMBL/GenBank/DDBJ databases">
        <title>Draft genome of wild Prunus yedoensis var. nudiflora.</title>
        <authorList>
            <person name="Baek S."/>
            <person name="Kim J.-H."/>
            <person name="Choi K."/>
            <person name="Kim G.-B."/>
            <person name="Cho A."/>
            <person name="Jang H."/>
            <person name="Shin C.-H."/>
            <person name="Yu H.-J."/>
            <person name="Mun J.-H."/>
        </authorList>
    </citation>
    <scope>NUCLEOTIDE SEQUENCE [LARGE SCALE GENOMIC DNA]</scope>
    <source>
        <strain evidence="2">cv. Jeju island</strain>
        <tissue evidence="1">Leaf</tissue>
    </source>
</reference>
<protein>
    <submittedName>
        <fullName evidence="1">Uncharacterized protein</fullName>
    </submittedName>
</protein>
<organism evidence="1 2">
    <name type="scientific">Prunus yedoensis var. nudiflora</name>
    <dbReference type="NCBI Taxonomy" id="2094558"/>
    <lineage>
        <taxon>Eukaryota</taxon>
        <taxon>Viridiplantae</taxon>
        <taxon>Streptophyta</taxon>
        <taxon>Embryophyta</taxon>
        <taxon>Tracheophyta</taxon>
        <taxon>Spermatophyta</taxon>
        <taxon>Magnoliopsida</taxon>
        <taxon>eudicotyledons</taxon>
        <taxon>Gunneridae</taxon>
        <taxon>Pentapetalae</taxon>
        <taxon>rosids</taxon>
        <taxon>fabids</taxon>
        <taxon>Rosales</taxon>
        <taxon>Rosaceae</taxon>
        <taxon>Amygdaloideae</taxon>
        <taxon>Amygdaleae</taxon>
        <taxon>Prunus</taxon>
    </lineage>
</organism>
<evidence type="ECO:0000313" key="1">
    <source>
        <dbReference type="EMBL" id="PQP98361.1"/>
    </source>
</evidence>
<dbReference type="AlphaFoldDB" id="A0A314XVH4"/>
<name>A0A314XVH4_PRUYE</name>
<dbReference type="STRING" id="2094558.A0A314XVH4"/>
<proteinExistence type="predicted"/>
<dbReference type="EMBL" id="PJQY01001901">
    <property type="protein sequence ID" value="PQP98361.1"/>
    <property type="molecule type" value="Genomic_DNA"/>
</dbReference>
<keyword evidence="2" id="KW-1185">Reference proteome</keyword>
<sequence>MILKRCCCSAHIDLVGLVGRRFCAAAKNLNLLEDRNILYALDSETFAQEIVQRVSYNDVVLDAAPIHGNYFIVAAGQIRSLQKFLMFPISIFMDGLVTDVVVSAGGPRRRSGLHILV</sequence>